<dbReference type="InterPro" id="IPR029033">
    <property type="entry name" value="His_PPase_superfam"/>
</dbReference>
<dbReference type="Gene3D" id="3.40.50.1240">
    <property type="entry name" value="Phosphoglycerate mutase-like"/>
    <property type="match status" value="1"/>
</dbReference>
<gene>
    <name evidence="1" type="ORF">LLEC1_06882</name>
</gene>
<dbReference type="InterPro" id="IPR050275">
    <property type="entry name" value="PGM_Phosphatase"/>
</dbReference>
<dbReference type="Pfam" id="PF00300">
    <property type="entry name" value="His_Phos_1"/>
    <property type="match status" value="1"/>
</dbReference>
<dbReference type="CDD" id="cd07067">
    <property type="entry name" value="HP_PGM_like"/>
    <property type="match status" value="1"/>
</dbReference>
<sequence length="267" mass="29750">MPPTIHLIRHAEGVHNLSFDNHGLHDPGLTDRGREQAQELAVRLTRLQADGVVDIRLVLASALRRTLMTALAAFAPQLARKQPAAVHAWPAVQEVSDLPCDSGSSLPLVQEEFGSELVNYDLVESGWELKQGKYANTASAVTARALAAREWLKRQPYKDIAVLSHGCFLHFLTEDWEGSDSPQGKQCLAAERQNSKACIDRNQGTSWRRTELRSFTFSPNHEGEAVLVETSDSRERRGLVTAPPSAEEQKRLRQATLETWTEWGILQ</sequence>
<dbReference type="GO" id="GO:0016791">
    <property type="term" value="F:phosphatase activity"/>
    <property type="evidence" value="ECO:0007669"/>
    <property type="project" value="TreeGrafter"/>
</dbReference>
<dbReference type="AlphaFoldDB" id="A0A179IFH0"/>
<comment type="caution">
    <text evidence="1">The sequence shown here is derived from an EMBL/GenBank/DDBJ whole genome shotgun (WGS) entry which is preliminary data.</text>
</comment>
<protein>
    <submittedName>
        <fullName evidence="1">Uncharacterized protein</fullName>
    </submittedName>
</protein>
<keyword evidence="2" id="KW-1185">Reference proteome</keyword>
<name>A0A179IFH0_CORDF</name>
<dbReference type="PANTHER" id="PTHR48100:SF54">
    <property type="entry name" value="PHOSPHATASE SPAC5H10.03-RELATED"/>
    <property type="match status" value="1"/>
</dbReference>
<dbReference type="EMBL" id="LUKN01001775">
    <property type="protein sequence ID" value="OAR00254.1"/>
    <property type="molecule type" value="Genomic_DNA"/>
</dbReference>
<proteinExistence type="predicted"/>
<evidence type="ECO:0000313" key="1">
    <source>
        <dbReference type="EMBL" id="OAR00254.1"/>
    </source>
</evidence>
<dbReference type="OrthoDB" id="496981at2759"/>
<dbReference type="Proteomes" id="UP000243081">
    <property type="component" value="Unassembled WGS sequence"/>
</dbReference>
<dbReference type="OMA" id="HGCFLHF"/>
<evidence type="ECO:0000313" key="2">
    <source>
        <dbReference type="Proteomes" id="UP000243081"/>
    </source>
</evidence>
<dbReference type="InterPro" id="IPR013078">
    <property type="entry name" value="His_Pase_superF_clade-1"/>
</dbReference>
<dbReference type="SMART" id="SM00855">
    <property type="entry name" value="PGAM"/>
    <property type="match status" value="1"/>
</dbReference>
<reference evidence="1 2" key="1">
    <citation type="submission" date="2016-03" db="EMBL/GenBank/DDBJ databases">
        <title>Fine-scale spatial genetic structure of a fungal parasite of coffee scale insects.</title>
        <authorList>
            <person name="Jackson D."/>
            <person name="Zemenick K.A."/>
            <person name="Malloure B."/>
            <person name="Quandt C.A."/>
            <person name="James T.Y."/>
        </authorList>
    </citation>
    <scope>NUCLEOTIDE SEQUENCE [LARGE SCALE GENOMIC DNA]</scope>
    <source>
        <strain evidence="1 2">UM487</strain>
    </source>
</reference>
<dbReference type="GO" id="GO:0005737">
    <property type="term" value="C:cytoplasm"/>
    <property type="evidence" value="ECO:0007669"/>
    <property type="project" value="TreeGrafter"/>
</dbReference>
<dbReference type="PANTHER" id="PTHR48100">
    <property type="entry name" value="BROAD-SPECIFICITY PHOSPHATASE YOR283W-RELATED"/>
    <property type="match status" value="1"/>
</dbReference>
<dbReference type="SUPFAM" id="SSF53254">
    <property type="entry name" value="Phosphoglycerate mutase-like"/>
    <property type="match status" value="1"/>
</dbReference>
<organism evidence="1 2">
    <name type="scientific">Cordyceps confragosa</name>
    <name type="common">Lecanicillium lecanii</name>
    <dbReference type="NCBI Taxonomy" id="2714763"/>
    <lineage>
        <taxon>Eukaryota</taxon>
        <taxon>Fungi</taxon>
        <taxon>Dikarya</taxon>
        <taxon>Ascomycota</taxon>
        <taxon>Pezizomycotina</taxon>
        <taxon>Sordariomycetes</taxon>
        <taxon>Hypocreomycetidae</taxon>
        <taxon>Hypocreales</taxon>
        <taxon>Cordycipitaceae</taxon>
        <taxon>Akanthomyces</taxon>
    </lineage>
</organism>
<accession>A0A179IFH0</accession>